<evidence type="ECO:0000313" key="1">
    <source>
        <dbReference type="EMBL" id="MBB6217276.1"/>
    </source>
</evidence>
<proteinExistence type="predicted"/>
<dbReference type="AlphaFoldDB" id="A0A841KUH2"/>
<accession>A0A841KUH2</accession>
<organism evidence="1 2">
    <name type="scientific">Anaerosolibacter carboniphilus</name>
    <dbReference type="NCBI Taxonomy" id="1417629"/>
    <lineage>
        <taxon>Bacteria</taxon>
        <taxon>Bacillati</taxon>
        <taxon>Bacillota</taxon>
        <taxon>Clostridia</taxon>
        <taxon>Peptostreptococcales</taxon>
        <taxon>Thermotaleaceae</taxon>
        <taxon>Anaerosolibacter</taxon>
    </lineage>
</organism>
<dbReference type="RefSeq" id="WP_184311782.1">
    <property type="nucleotide sequence ID" value="NZ_JACHEN010000022.1"/>
</dbReference>
<sequence length="66" mass="7891">MEWTFYIKMQLRVEDRLSIESINQSIATLGEKQFQDKIKKNIEMQLNSEFGSDDPEEYVKFEVVEN</sequence>
<dbReference type="Proteomes" id="UP000579281">
    <property type="component" value="Unassembled WGS sequence"/>
</dbReference>
<dbReference type="EMBL" id="JACHEN010000022">
    <property type="protein sequence ID" value="MBB6217276.1"/>
    <property type="molecule type" value="Genomic_DNA"/>
</dbReference>
<reference evidence="1 2" key="1">
    <citation type="submission" date="2020-08" db="EMBL/GenBank/DDBJ databases">
        <title>Genomic Encyclopedia of Type Strains, Phase IV (KMG-IV): sequencing the most valuable type-strain genomes for metagenomic binning, comparative biology and taxonomic classification.</title>
        <authorList>
            <person name="Goeker M."/>
        </authorList>
    </citation>
    <scope>NUCLEOTIDE SEQUENCE [LARGE SCALE GENOMIC DNA]</scope>
    <source>
        <strain evidence="1 2">DSM 103526</strain>
    </source>
</reference>
<evidence type="ECO:0000313" key="2">
    <source>
        <dbReference type="Proteomes" id="UP000579281"/>
    </source>
</evidence>
<gene>
    <name evidence="1" type="ORF">HNQ80_003395</name>
</gene>
<name>A0A841KUH2_9FIRM</name>
<protein>
    <submittedName>
        <fullName evidence="1">Uncharacterized protein</fullName>
    </submittedName>
</protein>
<comment type="caution">
    <text evidence="1">The sequence shown here is derived from an EMBL/GenBank/DDBJ whole genome shotgun (WGS) entry which is preliminary data.</text>
</comment>
<keyword evidence="2" id="KW-1185">Reference proteome</keyword>